<evidence type="ECO:0000313" key="1">
    <source>
        <dbReference type="EMBL" id="MDU0250504.1"/>
    </source>
</evidence>
<proteinExistence type="predicted"/>
<protein>
    <submittedName>
        <fullName evidence="1">Uncharacterized protein</fullName>
    </submittedName>
</protein>
<dbReference type="EMBL" id="JAWDHD010000012">
    <property type="protein sequence ID" value="MDU0250504.1"/>
    <property type="molecule type" value="Genomic_DNA"/>
</dbReference>
<dbReference type="AlphaFoldDB" id="A0AAE4LGN5"/>
<sequence>MEKLKKCSKCSRELPVSEFWKNASTEDGLQTYCKECGNVYARNRKKTPGGGNLKKIYSNPELAKFSPRELIAELKARGYTGELKYTQTISL</sequence>
<reference evidence="1" key="1">
    <citation type="submission" date="2023-10" db="EMBL/GenBank/DDBJ databases">
        <title>Genome of potential pathogenic bacteria in Crohn's disease.</title>
        <authorList>
            <person name="Rodriguez-Palacios A."/>
        </authorList>
    </citation>
    <scope>NUCLEOTIDE SEQUENCE</scope>
    <source>
        <strain evidence="1">CavFT-hAR107</strain>
    </source>
</reference>
<dbReference type="Proteomes" id="UP001181258">
    <property type="component" value="Unassembled WGS sequence"/>
</dbReference>
<accession>A0AAE4LGN5</accession>
<comment type="caution">
    <text evidence="1">The sequence shown here is derived from an EMBL/GenBank/DDBJ whole genome shotgun (WGS) entry which is preliminary data.</text>
</comment>
<dbReference type="RefSeq" id="WP_032581970.1">
    <property type="nucleotide sequence ID" value="NZ_CP068489.1"/>
</dbReference>
<name>A0AAE4LGN5_PHOVU</name>
<gene>
    <name evidence="1" type="ORF">RVY68_17900</name>
</gene>
<organism evidence="1 2">
    <name type="scientific">Phocaeicola vulgatus</name>
    <name type="common">Bacteroides vulgatus</name>
    <dbReference type="NCBI Taxonomy" id="821"/>
    <lineage>
        <taxon>Bacteria</taxon>
        <taxon>Pseudomonadati</taxon>
        <taxon>Bacteroidota</taxon>
        <taxon>Bacteroidia</taxon>
        <taxon>Bacteroidales</taxon>
        <taxon>Bacteroidaceae</taxon>
        <taxon>Phocaeicola</taxon>
    </lineage>
</organism>
<evidence type="ECO:0000313" key="2">
    <source>
        <dbReference type="Proteomes" id="UP001181258"/>
    </source>
</evidence>